<dbReference type="EMBL" id="MDBP01000045">
    <property type="protein sequence ID" value="PMP13426.1"/>
    <property type="molecule type" value="Genomic_DNA"/>
</dbReference>
<dbReference type="AlphaFoldDB" id="A0A2N7NGB6"/>
<evidence type="ECO:0000313" key="2">
    <source>
        <dbReference type="EMBL" id="PMP13426.1"/>
    </source>
</evidence>
<evidence type="ECO:0000313" key="3">
    <source>
        <dbReference type="EMBL" id="TKG37451.1"/>
    </source>
</evidence>
<protein>
    <submittedName>
        <fullName evidence="2">Flp pilus assembly protein CpaB</fullName>
    </submittedName>
</protein>
<dbReference type="RefSeq" id="WP_009848144.1">
    <property type="nucleotide sequence ID" value="NZ_MDBP01000045.1"/>
</dbReference>
<reference evidence="2" key="2">
    <citation type="submission" date="2016-07" db="EMBL/GenBank/DDBJ databases">
        <authorList>
            <person name="Wan K."/>
            <person name="Booth B."/>
            <person name="Spirohn K."/>
            <person name="Hao T."/>
            <person name="Hu Y."/>
            <person name="Calderwood M."/>
            <person name="Hill D."/>
            <person name="Mohr S."/>
            <person name="Vidal M."/>
            <person name="Celniker S."/>
            <person name="Perrimon N."/>
        </authorList>
    </citation>
    <scope>NUCLEOTIDE SEQUENCE</scope>
    <source>
        <strain evidence="2">10N.222.48.A2</strain>
    </source>
</reference>
<comment type="caution">
    <text evidence="2">The sequence shown here is derived from an EMBL/GenBank/DDBJ whole genome shotgun (WGS) entry which is preliminary data.</text>
</comment>
<reference evidence="4" key="1">
    <citation type="submission" date="2016-07" db="EMBL/GenBank/DDBJ databases">
        <title>Nontailed viruses are major unrecognized killers of bacteria in the ocean.</title>
        <authorList>
            <person name="Kauffman K."/>
            <person name="Hussain F."/>
            <person name="Yang J."/>
            <person name="Arevalo P."/>
            <person name="Brown J."/>
            <person name="Cutler M."/>
            <person name="Kelly L."/>
            <person name="Polz M.F."/>
        </authorList>
    </citation>
    <scope>NUCLEOTIDE SEQUENCE [LARGE SCALE GENOMIC DNA]</scope>
    <source>
        <strain evidence="4">10N.222.48.A2</strain>
    </source>
</reference>
<sequence>MNSKIILGLAFLAISIGLYGVVNVPMDTFPIQPEEPIIEVTFKVWKLTHPTVKGQQLKRSDFVIEYLPEARAALLGIDRNIELDWNAPQFAVHDIAAYELVDSNMLTSPGDSQYLQAVIRPGFVPYNVTVPGRDVLGGTIAVGDLVDISVLSTPDQNLSSEDTVSDIQHLTMVPLLAQIPVLDMVTSEKAVSTLTLEKETQVTLILQVTNQQLAQLTVAQRIAEVAVHKSLGKEFSDDLEADSSDIIPSSGGTGGIREYRFE</sequence>
<evidence type="ECO:0000259" key="1">
    <source>
        <dbReference type="Pfam" id="PF16976"/>
    </source>
</evidence>
<evidence type="ECO:0000313" key="4">
    <source>
        <dbReference type="Proteomes" id="UP000235579"/>
    </source>
</evidence>
<accession>A0A2N7NGB6</accession>
<reference evidence="3 5" key="4">
    <citation type="submission" date="2019-04" db="EMBL/GenBank/DDBJ databases">
        <title>A reverse ecology approach based on a biological definition of microbial populations.</title>
        <authorList>
            <person name="Arevalo P."/>
            <person name="Vaninsberghe D."/>
            <person name="Elsherbini J."/>
            <person name="Gore J."/>
            <person name="Polz M."/>
        </authorList>
    </citation>
    <scope>NUCLEOTIDE SEQUENCE [LARGE SCALE GENOMIC DNA]</scope>
    <source>
        <strain evidence="3 5">10N.222.45.A8</strain>
    </source>
</reference>
<organism evidence="2 4">
    <name type="scientific">Vibrio tasmaniensis</name>
    <dbReference type="NCBI Taxonomy" id="212663"/>
    <lineage>
        <taxon>Bacteria</taxon>
        <taxon>Pseudomonadati</taxon>
        <taxon>Pseudomonadota</taxon>
        <taxon>Gammaproteobacteria</taxon>
        <taxon>Vibrionales</taxon>
        <taxon>Vibrionaceae</taxon>
        <taxon>Vibrio</taxon>
    </lineage>
</organism>
<gene>
    <name evidence="2" type="ORF">BCS92_17300</name>
    <name evidence="3" type="ORF">FC057_01435</name>
</gene>
<dbReference type="Proteomes" id="UP000235579">
    <property type="component" value="Unassembled WGS sequence"/>
</dbReference>
<reference evidence="2" key="3">
    <citation type="journal article" date="2018" name="Nature">
        <title>A major lineage of non-tailed dsDNA viruses as unrecognized killers of marine bacteria.</title>
        <authorList>
            <person name="Kauffman K.M."/>
            <person name="Hussain F.A."/>
            <person name="Yang J."/>
            <person name="Arevalo P."/>
            <person name="Brown J.M."/>
            <person name="Chang W.K."/>
            <person name="VanInsberghe D."/>
            <person name="Elsherbini J."/>
            <person name="Sharma R.S."/>
            <person name="Cutler M.B."/>
            <person name="Kelly L."/>
            <person name="Polz M.F."/>
        </authorList>
    </citation>
    <scope>NUCLEOTIDE SEQUENCE</scope>
    <source>
        <strain evidence="2">10N.222.48.A2</strain>
    </source>
</reference>
<proteinExistence type="predicted"/>
<name>A0A2N7NGB6_9VIBR</name>
<dbReference type="Pfam" id="PF16976">
    <property type="entry name" value="RcpC"/>
    <property type="match status" value="1"/>
</dbReference>
<evidence type="ECO:0000313" key="5">
    <source>
        <dbReference type="Proteomes" id="UP000308018"/>
    </source>
</evidence>
<feature type="domain" description="Flp pilus assembly protein RcpC/CpaB" evidence="1">
    <location>
        <begin position="114"/>
        <end position="225"/>
    </location>
</feature>
<dbReference type="EMBL" id="SYVV01000002">
    <property type="protein sequence ID" value="TKG37451.1"/>
    <property type="molecule type" value="Genomic_DNA"/>
</dbReference>
<dbReference type="InterPro" id="IPR031571">
    <property type="entry name" value="RcpC_dom"/>
</dbReference>
<dbReference type="Proteomes" id="UP000308018">
    <property type="component" value="Unassembled WGS sequence"/>
</dbReference>